<gene>
    <name evidence="1" type="ORF">ACFOOI_05150</name>
</gene>
<dbReference type="EMBL" id="JBHRYQ010000001">
    <property type="protein sequence ID" value="MFC3810030.1"/>
    <property type="molecule type" value="Genomic_DNA"/>
</dbReference>
<protein>
    <submittedName>
        <fullName evidence="1">Uncharacterized protein</fullName>
    </submittedName>
</protein>
<dbReference type="PROSITE" id="PS51257">
    <property type="entry name" value="PROKAR_LIPOPROTEIN"/>
    <property type="match status" value="1"/>
</dbReference>
<keyword evidence="2" id="KW-1185">Reference proteome</keyword>
<dbReference type="RefSeq" id="WP_379835786.1">
    <property type="nucleotide sequence ID" value="NZ_JBHRYQ010000001.1"/>
</dbReference>
<evidence type="ECO:0000313" key="1">
    <source>
        <dbReference type="EMBL" id="MFC3810030.1"/>
    </source>
</evidence>
<evidence type="ECO:0000313" key="2">
    <source>
        <dbReference type="Proteomes" id="UP001595616"/>
    </source>
</evidence>
<organism evidence="1 2">
    <name type="scientific">Lacihabitans lacunae</name>
    <dbReference type="NCBI Taxonomy" id="1028214"/>
    <lineage>
        <taxon>Bacteria</taxon>
        <taxon>Pseudomonadati</taxon>
        <taxon>Bacteroidota</taxon>
        <taxon>Cytophagia</taxon>
        <taxon>Cytophagales</taxon>
        <taxon>Leadbetterellaceae</taxon>
        <taxon>Lacihabitans</taxon>
    </lineage>
</organism>
<accession>A0ABV7YSK9</accession>
<sequence>MRIHNLIFCFSLFGLLSCQKYEDFRANDPSYAGDAYFIKASISDAQLGNIFVDSPKAIEERGDAYVDSSFLYIGEKMQGVHVFKNPEGAVPVPLAFIHIPAMRNFRVEDGHIISDNGNDLIAYRVRGLVNLNVGFSLSDPLLTNPSSFGIINRKANVFTFPNYPEVRNVYFQCPDSVGFVTKWETKPNTQLLNCYR</sequence>
<comment type="caution">
    <text evidence="1">The sequence shown here is derived from an EMBL/GenBank/DDBJ whole genome shotgun (WGS) entry which is preliminary data.</text>
</comment>
<reference evidence="2" key="1">
    <citation type="journal article" date="2019" name="Int. J. Syst. Evol. Microbiol.">
        <title>The Global Catalogue of Microorganisms (GCM) 10K type strain sequencing project: providing services to taxonomists for standard genome sequencing and annotation.</title>
        <authorList>
            <consortium name="The Broad Institute Genomics Platform"/>
            <consortium name="The Broad Institute Genome Sequencing Center for Infectious Disease"/>
            <person name="Wu L."/>
            <person name="Ma J."/>
        </authorList>
    </citation>
    <scope>NUCLEOTIDE SEQUENCE [LARGE SCALE GENOMIC DNA]</scope>
    <source>
        <strain evidence="2">CECT 7956</strain>
    </source>
</reference>
<dbReference type="Proteomes" id="UP001595616">
    <property type="component" value="Unassembled WGS sequence"/>
</dbReference>
<proteinExistence type="predicted"/>
<name>A0ABV7YSK9_9BACT</name>